<comment type="caution">
    <text evidence="2">The sequence shown here is derived from an EMBL/GenBank/DDBJ whole genome shotgun (WGS) entry which is preliminary data.</text>
</comment>
<name>A0A4S4L9K7_9AGAM</name>
<sequence length="129" mass="13701">MDPEILSLDAVRSRAVAARDGAGPMPPDHVRHPPAFRPPHHPPFQPSQLAQKVTAGGSRSNTSSSSRLTPALPQAISIAAAARVDSKDTEESPLVPCAQRTPFSRAEAIHPPSAHPSIASIHRSRSDMQ</sequence>
<evidence type="ECO:0000256" key="1">
    <source>
        <dbReference type="SAM" id="MobiDB-lite"/>
    </source>
</evidence>
<organism evidence="2 3">
    <name type="scientific">Bondarzewia mesenterica</name>
    <dbReference type="NCBI Taxonomy" id="1095465"/>
    <lineage>
        <taxon>Eukaryota</taxon>
        <taxon>Fungi</taxon>
        <taxon>Dikarya</taxon>
        <taxon>Basidiomycota</taxon>
        <taxon>Agaricomycotina</taxon>
        <taxon>Agaricomycetes</taxon>
        <taxon>Russulales</taxon>
        <taxon>Bondarzewiaceae</taxon>
        <taxon>Bondarzewia</taxon>
    </lineage>
</organism>
<dbReference type="Proteomes" id="UP000310158">
    <property type="component" value="Unassembled WGS sequence"/>
</dbReference>
<reference evidence="2 3" key="1">
    <citation type="submission" date="2019-02" db="EMBL/GenBank/DDBJ databases">
        <title>Genome sequencing of the rare red list fungi Bondarzewia mesenterica.</title>
        <authorList>
            <person name="Buettner E."/>
            <person name="Kellner H."/>
        </authorList>
    </citation>
    <scope>NUCLEOTIDE SEQUENCE [LARGE SCALE GENOMIC DNA]</scope>
    <source>
        <strain evidence="2 3">DSM 108281</strain>
    </source>
</reference>
<accession>A0A4S4L9K7</accession>
<feature type="compositionally biased region" description="Low complexity" evidence="1">
    <location>
        <begin position="58"/>
        <end position="67"/>
    </location>
</feature>
<protein>
    <submittedName>
        <fullName evidence="2">Uncharacterized protein</fullName>
    </submittedName>
</protein>
<proteinExistence type="predicted"/>
<feature type="region of interest" description="Disordered" evidence="1">
    <location>
        <begin position="15"/>
        <end position="70"/>
    </location>
</feature>
<evidence type="ECO:0000313" key="2">
    <source>
        <dbReference type="EMBL" id="THH07568.1"/>
    </source>
</evidence>
<dbReference type="EMBL" id="SGPL01000767">
    <property type="protein sequence ID" value="THH07568.1"/>
    <property type="molecule type" value="Genomic_DNA"/>
</dbReference>
<feature type="region of interest" description="Disordered" evidence="1">
    <location>
        <begin position="104"/>
        <end position="129"/>
    </location>
</feature>
<keyword evidence="3" id="KW-1185">Reference proteome</keyword>
<dbReference type="AlphaFoldDB" id="A0A4S4L9K7"/>
<evidence type="ECO:0000313" key="3">
    <source>
        <dbReference type="Proteomes" id="UP000310158"/>
    </source>
</evidence>
<gene>
    <name evidence="2" type="ORF">EW146_g9276</name>
</gene>